<dbReference type="InterPro" id="IPR036452">
    <property type="entry name" value="Ribo_hydro-like"/>
</dbReference>
<organism evidence="1">
    <name type="scientific">Gordonia amarae</name>
    <dbReference type="NCBI Taxonomy" id="36821"/>
    <lineage>
        <taxon>Bacteria</taxon>
        <taxon>Bacillati</taxon>
        <taxon>Actinomycetota</taxon>
        <taxon>Actinomycetes</taxon>
        <taxon>Mycobacteriales</taxon>
        <taxon>Gordoniaceae</taxon>
        <taxon>Gordonia</taxon>
    </lineage>
</organism>
<dbReference type="Gene3D" id="3.90.245.10">
    <property type="entry name" value="Ribonucleoside hydrolase-like"/>
    <property type="match status" value="1"/>
</dbReference>
<accession>A0A857KXH0</accession>
<dbReference type="EMBL" id="CP045810">
    <property type="protein sequence ID" value="QHN39794.1"/>
    <property type="molecule type" value="Genomic_DNA"/>
</dbReference>
<dbReference type="RefSeq" id="WP_005181694.1">
    <property type="nucleotide sequence ID" value="NZ_CP045804.1"/>
</dbReference>
<dbReference type="SUPFAM" id="SSF53590">
    <property type="entry name" value="Nucleoside hydrolase"/>
    <property type="match status" value="1"/>
</dbReference>
<evidence type="ECO:0000313" key="1">
    <source>
        <dbReference type="EMBL" id="QHN39794.1"/>
    </source>
</evidence>
<dbReference type="GO" id="GO:0008477">
    <property type="term" value="F:purine nucleosidase activity"/>
    <property type="evidence" value="ECO:0007669"/>
    <property type="project" value="TreeGrafter"/>
</dbReference>
<proteinExistence type="predicted"/>
<dbReference type="InterPro" id="IPR023186">
    <property type="entry name" value="IUNH"/>
</dbReference>
<dbReference type="AlphaFoldDB" id="A0A857KXH0"/>
<keyword evidence="1" id="KW-0378">Hydrolase</keyword>
<dbReference type="Pfam" id="PF01156">
    <property type="entry name" value="IU_nuc_hydro"/>
    <property type="match status" value="1"/>
</dbReference>
<protein>
    <submittedName>
        <fullName evidence="1">Nucleoside hydrolase</fullName>
    </submittedName>
</protein>
<dbReference type="GO" id="GO:0005829">
    <property type="term" value="C:cytosol"/>
    <property type="evidence" value="ECO:0007669"/>
    <property type="project" value="TreeGrafter"/>
</dbReference>
<reference evidence="1" key="1">
    <citation type="journal article" date="2021" name="Nat. Microbiol.">
        <title>Cocultivation of an ultrasmall environmental parasitic bacterium with lytic ability against bacteria associated with wastewater foams.</title>
        <authorList>
            <person name="Batinovic S."/>
            <person name="Rose J.J.A."/>
            <person name="Ratcliffe J."/>
            <person name="Seviour R.J."/>
            <person name="Petrovski S."/>
        </authorList>
    </citation>
    <scope>NUCLEOTIDE SEQUENCE</scope>
    <source>
        <strain evidence="1">CON44</strain>
    </source>
</reference>
<dbReference type="InterPro" id="IPR001910">
    <property type="entry name" value="Inosine/uridine_hydrolase_dom"/>
</dbReference>
<name>A0A857KXH0_9ACTN</name>
<sequence length="359" mass="37762">MIPLFFDCDTGIDDSLALLYLLGRETSGPDVTLVGVASTAGNVPVDVVTTNNLAWLELCGRTDIPVHRGAPTPLADDLRTTEDTHGPLGVGYAELPAPTTAAHRLDAADAWIDASRRFPGSLVGLVTGPLTSLATAIRRDPELPGRLGRLVIMGGAFHTHGNTTPVSEWNVSVDPEAAAEVFAAFSAPGTADPIVCALDITESIALTPAHVFALAQAAGSTPAELPAVTDPRGVRSRSDNPVIRYVVDALRFYFEFHHDHDEGYIAHLHDPFAAMVALSPEVVGTIPARVAVELEGTLTRGMTVADERSMWPGGPNARIAVSTDVEVVFAELIAVIGGYARDVHAAGHTPAHQPAPEHG</sequence>
<gene>
    <name evidence="1" type="ORF">GII30_12015</name>
</gene>
<dbReference type="PANTHER" id="PTHR12304:SF4">
    <property type="entry name" value="URIDINE NUCLEOSIDASE"/>
    <property type="match status" value="1"/>
</dbReference>
<dbReference type="PANTHER" id="PTHR12304">
    <property type="entry name" value="INOSINE-URIDINE PREFERRING NUCLEOSIDE HYDROLASE"/>
    <property type="match status" value="1"/>
</dbReference>
<dbReference type="GO" id="GO:0006152">
    <property type="term" value="P:purine nucleoside catabolic process"/>
    <property type="evidence" value="ECO:0007669"/>
    <property type="project" value="TreeGrafter"/>
</dbReference>